<protein>
    <recommendedName>
        <fullName evidence="3">OmpA-like domain-containing protein</fullName>
    </recommendedName>
</protein>
<dbReference type="PANTHER" id="PTHR30329">
    <property type="entry name" value="STATOR ELEMENT OF FLAGELLAR MOTOR COMPLEX"/>
    <property type="match status" value="1"/>
</dbReference>
<dbReference type="Pfam" id="PF09850">
    <property type="entry name" value="DotU"/>
    <property type="match status" value="1"/>
</dbReference>
<dbReference type="InterPro" id="IPR006665">
    <property type="entry name" value="OmpA-like"/>
</dbReference>
<dbReference type="Gene3D" id="3.30.1330.60">
    <property type="entry name" value="OmpA-like domain"/>
    <property type="match status" value="1"/>
</dbReference>
<dbReference type="InterPro" id="IPR050330">
    <property type="entry name" value="Bact_OuterMem_StrucFunc"/>
</dbReference>
<dbReference type="SUPFAM" id="SSF103088">
    <property type="entry name" value="OmpA-like"/>
    <property type="match status" value="1"/>
</dbReference>
<evidence type="ECO:0000313" key="4">
    <source>
        <dbReference type="EMBL" id="AAT90794.1"/>
    </source>
</evidence>
<evidence type="ECO:0000256" key="1">
    <source>
        <dbReference type="PROSITE-ProRule" id="PRU00473"/>
    </source>
</evidence>
<keyword evidence="1" id="KW-0472">Membrane</keyword>
<dbReference type="Pfam" id="PF00691">
    <property type="entry name" value="OmpA"/>
    <property type="match status" value="1"/>
</dbReference>
<dbReference type="Gene3D" id="1.25.40.590">
    <property type="entry name" value="Type IV / VI secretion system, DotU"/>
    <property type="match status" value="1"/>
</dbReference>
<accession>Q6B376</accession>
<reference evidence="4" key="2">
    <citation type="submission" date="2006-01" db="EMBL/GenBank/DDBJ databases">
        <authorList>
            <person name="Williamson L.L."/>
            <person name="Borlee B.R."/>
            <person name="Schloss P.D."/>
            <person name="Guan C."/>
            <person name="Handelsman J."/>
        </authorList>
    </citation>
    <scope>NUCLEOTIDE SEQUENCE</scope>
</reference>
<proteinExistence type="predicted"/>
<evidence type="ECO:0000256" key="2">
    <source>
        <dbReference type="SAM" id="MobiDB-lite"/>
    </source>
</evidence>
<dbReference type="EMBL" id="AY688432">
    <property type="protein sequence ID" value="AAT90794.1"/>
    <property type="molecule type" value="Genomic_DNA"/>
</dbReference>
<dbReference type="AlphaFoldDB" id="Q6B376"/>
<feature type="compositionally biased region" description="Polar residues" evidence="2">
    <location>
        <begin position="448"/>
        <end position="460"/>
    </location>
</feature>
<dbReference type="PANTHER" id="PTHR30329:SF20">
    <property type="entry name" value="EXPORTED PROTEIN"/>
    <property type="match status" value="1"/>
</dbReference>
<organism evidence="4">
    <name type="scientific">uncultured proteobacterium QS1</name>
    <dbReference type="NCBI Taxonomy" id="288647"/>
    <lineage>
        <taxon>Bacteria</taxon>
        <taxon>Pseudomonadati</taxon>
        <taxon>Pseudomonadota</taxon>
        <taxon>environmental samples</taxon>
    </lineage>
</organism>
<dbReference type="NCBIfam" id="NF038228">
    <property type="entry name" value="IcmH_DotU_IVB"/>
    <property type="match status" value="1"/>
</dbReference>
<sequence>MGIETRESGMNEFEQRTREAMANLRNKTYPQTPSIGGQLGSAAAQAAGTSLSARALAAKFRPGNAGLTGRAEPDVGSEVPAATDEAGEFELLRRSGELSLTGSTNQQRSSALSRPGVLMGNWDNPLIAAAMPTLLLAERARGQRQLNLASVRSQFVREIQQFQQTLLKSQVSPEDVDALAYLVCSYVDETCLSTLDSGGLNLSLLVEFCRDAWGGEKCFDHLQHYLSAPPCDKGMLAFYDLILSLGFEGKYRVMERGPVLLADIRNHLDNSLYSQNPTQTLADASANKVVRKVRWISPAKLMGYGAMLLLLVYGTAAWYLHDQSQTLRNAILAWSPPIPRKINIMETLPQPLPKILSEGWLEVRADPRGWLLIFTSDGAFATGQARLSEEFKKKRNIERLGEALAPWPGDLEVIGHTDNKPYRNSPSNSNLKLSEGRAQTVADKMRESMQSSKYQRSVTSVGKGDTEPLDTNDTEQGRSRNRRVDILWKIGEREASIPPVDLNSADASVAP</sequence>
<name>Q6B376_9PROT</name>
<feature type="domain" description="OmpA-like" evidence="3">
    <location>
        <begin position="368"/>
        <end position="492"/>
    </location>
</feature>
<dbReference type="NCBIfam" id="TIGR03349">
    <property type="entry name" value="IV_VI_DotU"/>
    <property type="match status" value="1"/>
</dbReference>
<dbReference type="InterPro" id="IPR038522">
    <property type="entry name" value="T4/T6SS_DotU_sf"/>
</dbReference>
<feature type="compositionally biased region" description="Polar residues" evidence="2">
    <location>
        <begin position="422"/>
        <end position="432"/>
    </location>
</feature>
<dbReference type="GO" id="GO:0016020">
    <property type="term" value="C:membrane"/>
    <property type="evidence" value="ECO:0007669"/>
    <property type="project" value="UniProtKB-UniRule"/>
</dbReference>
<reference evidence="4" key="1">
    <citation type="journal article" date="2005" name="Appl. Environ. Microbiol.">
        <title>Intracellular screen to identify metagenomic clones that induce or inhibit a quorum-sensing biosensor.</title>
        <authorList>
            <person name="Williamson L.L."/>
            <person name="Borlee B.R."/>
            <person name="Schloss P.D."/>
            <person name="Guan C."/>
            <person name="Allen H.K."/>
            <person name="Handelsman J."/>
        </authorList>
    </citation>
    <scope>NUCLEOTIDE SEQUENCE</scope>
</reference>
<dbReference type="CDD" id="cd07185">
    <property type="entry name" value="OmpA_C-like"/>
    <property type="match status" value="1"/>
</dbReference>
<evidence type="ECO:0000259" key="3">
    <source>
        <dbReference type="PROSITE" id="PS51123"/>
    </source>
</evidence>
<dbReference type="InterPro" id="IPR036737">
    <property type="entry name" value="OmpA-like_sf"/>
</dbReference>
<feature type="region of interest" description="Disordered" evidence="2">
    <location>
        <begin position="417"/>
        <end position="483"/>
    </location>
</feature>
<dbReference type="InterPro" id="IPR017732">
    <property type="entry name" value="T4/T6SS_DotU"/>
</dbReference>
<gene>
    <name evidence="4" type="ORF">qs132</name>
</gene>
<dbReference type="PROSITE" id="PS51123">
    <property type="entry name" value="OMPA_2"/>
    <property type="match status" value="1"/>
</dbReference>